<dbReference type="Pfam" id="PF07993">
    <property type="entry name" value="NAD_binding_4"/>
    <property type="match status" value="1"/>
</dbReference>
<evidence type="ECO:0000256" key="9">
    <source>
        <dbReference type="ARBA" id="ARBA00052530"/>
    </source>
</evidence>
<accession>A0A6I9W1V0</accession>
<gene>
    <name evidence="14" type="primary">LOC105425825</name>
</gene>
<evidence type="ECO:0000256" key="8">
    <source>
        <dbReference type="ARBA" id="ARBA00023136"/>
    </source>
</evidence>
<evidence type="ECO:0000256" key="6">
    <source>
        <dbReference type="ARBA" id="ARBA00022989"/>
    </source>
</evidence>
<dbReference type="GO" id="GO:0016020">
    <property type="term" value="C:membrane"/>
    <property type="evidence" value="ECO:0007669"/>
    <property type="project" value="UniProtKB-SubCell"/>
</dbReference>
<sequence>MENNADMYVPAFYAGRSIFITGATGFLGKVLIEKLLRSCPDIAEIFVLIREKKGLSVRERLKKMLDNKLFDVLRNEQSSSLNKIIPITGNVAAENLGLLPAEEQMLIERVSVIFHVAASVRFDESLKDAIFNNTRSTRDVCILAQRMKKIVVLLHISSTYTQTDKPIVEETLYPSVFDWRKVIKVAESVDEHILRIFTAKYLGTMPNTYTFSKRLAEQVISDYSDSLPCVIFRPSIVIATIDEPIKGWIDNFNGPVGLFIGGGKGILRVVLSDPCASCDFMPVDVAIKATLLAAWKRGIKTIAEDKTIDVYNCASNDIKKIDLRNIVQMAFEISEKIPLEGIIWKPQTMITNNRFNYFCWVLLLHILPALFLDGILKLCGSRPMLLRLQRKVFVTNNALSYFLLNEWTFNNDKLKLLFDDLSADNSRDFGYNYRYIDIYDYFKNGLIGGKIYLLNESMDLEAARAHRKRMNWLDTIIKTLFFMVILWMLYYKNIFSYVTEILYYLSANIR</sequence>
<dbReference type="Proteomes" id="UP000504615">
    <property type="component" value="Unplaced"/>
</dbReference>
<dbReference type="Gene3D" id="3.40.50.720">
    <property type="entry name" value="NAD(P)-binding Rossmann-like Domain"/>
    <property type="match status" value="1"/>
</dbReference>
<feature type="transmembrane region" description="Helical" evidence="10">
    <location>
        <begin position="472"/>
        <end position="490"/>
    </location>
</feature>
<evidence type="ECO:0000256" key="1">
    <source>
        <dbReference type="ARBA" id="ARBA00004141"/>
    </source>
</evidence>
<evidence type="ECO:0000256" key="7">
    <source>
        <dbReference type="ARBA" id="ARBA00023098"/>
    </source>
</evidence>
<dbReference type="InterPro" id="IPR033640">
    <property type="entry name" value="FAR_C"/>
</dbReference>
<comment type="catalytic activity">
    <reaction evidence="9 10">
        <text>a long-chain fatty acyl-CoA + 2 NADPH + 2 H(+) = a long-chain primary fatty alcohol + 2 NADP(+) + CoA</text>
        <dbReference type="Rhea" id="RHEA:52716"/>
        <dbReference type="ChEBI" id="CHEBI:15378"/>
        <dbReference type="ChEBI" id="CHEBI:57287"/>
        <dbReference type="ChEBI" id="CHEBI:57783"/>
        <dbReference type="ChEBI" id="CHEBI:58349"/>
        <dbReference type="ChEBI" id="CHEBI:77396"/>
        <dbReference type="ChEBI" id="CHEBI:83139"/>
        <dbReference type="EC" id="1.2.1.84"/>
    </reaction>
</comment>
<reference evidence="14" key="1">
    <citation type="submission" date="2025-08" db="UniProtKB">
        <authorList>
            <consortium name="RefSeq"/>
        </authorList>
    </citation>
    <scope>IDENTIFICATION</scope>
</reference>
<dbReference type="AlphaFoldDB" id="A0A6I9W1V0"/>
<dbReference type="FunFam" id="3.40.50.720:FF:000143">
    <property type="entry name" value="Fatty acyl-CoA reductase"/>
    <property type="match status" value="1"/>
</dbReference>
<dbReference type="EC" id="1.2.1.84" evidence="10"/>
<evidence type="ECO:0000256" key="5">
    <source>
        <dbReference type="ARBA" id="ARBA00022857"/>
    </source>
</evidence>
<evidence type="ECO:0000256" key="4">
    <source>
        <dbReference type="ARBA" id="ARBA00022692"/>
    </source>
</evidence>
<evidence type="ECO:0000313" key="14">
    <source>
        <dbReference type="RefSeq" id="XP_011635072.1"/>
    </source>
</evidence>
<comment type="subcellular location">
    <subcellularLocation>
        <location evidence="1">Membrane</location>
        <topology evidence="1">Multi-pass membrane protein</topology>
    </subcellularLocation>
</comment>
<dbReference type="Pfam" id="PF03015">
    <property type="entry name" value="Sterile"/>
    <property type="match status" value="1"/>
</dbReference>
<protein>
    <recommendedName>
        <fullName evidence="10">Fatty acyl-CoA reductase</fullName>
        <ecNumber evidence="10">1.2.1.84</ecNumber>
    </recommendedName>
</protein>
<proteinExistence type="inferred from homology"/>
<dbReference type="PANTHER" id="PTHR11011">
    <property type="entry name" value="MALE STERILITY PROTEIN 2-RELATED"/>
    <property type="match status" value="1"/>
</dbReference>
<evidence type="ECO:0000313" key="13">
    <source>
        <dbReference type="Proteomes" id="UP000504615"/>
    </source>
</evidence>
<organism evidence="13 14">
    <name type="scientific">Pogonomyrmex barbatus</name>
    <name type="common">red harvester ant</name>
    <dbReference type="NCBI Taxonomy" id="144034"/>
    <lineage>
        <taxon>Eukaryota</taxon>
        <taxon>Metazoa</taxon>
        <taxon>Ecdysozoa</taxon>
        <taxon>Arthropoda</taxon>
        <taxon>Hexapoda</taxon>
        <taxon>Insecta</taxon>
        <taxon>Pterygota</taxon>
        <taxon>Neoptera</taxon>
        <taxon>Endopterygota</taxon>
        <taxon>Hymenoptera</taxon>
        <taxon>Apocrita</taxon>
        <taxon>Aculeata</taxon>
        <taxon>Formicoidea</taxon>
        <taxon>Formicidae</taxon>
        <taxon>Myrmicinae</taxon>
        <taxon>Pogonomyrmex</taxon>
    </lineage>
</organism>
<dbReference type="RefSeq" id="XP_011635072.1">
    <property type="nucleotide sequence ID" value="XM_011636770.2"/>
</dbReference>
<dbReference type="GO" id="GO:0035336">
    <property type="term" value="P:long-chain fatty-acyl-CoA metabolic process"/>
    <property type="evidence" value="ECO:0007669"/>
    <property type="project" value="TreeGrafter"/>
</dbReference>
<dbReference type="PANTHER" id="PTHR11011:SF24">
    <property type="entry name" value="FATTY ACYL-COA REDUCTASE"/>
    <property type="match status" value="1"/>
</dbReference>
<evidence type="ECO:0000259" key="12">
    <source>
        <dbReference type="Pfam" id="PF07993"/>
    </source>
</evidence>
<keyword evidence="13" id="KW-1185">Reference proteome</keyword>
<dbReference type="GeneID" id="105425825"/>
<comment type="similarity">
    <text evidence="2 10">Belongs to the fatty acyl-CoA reductase family.</text>
</comment>
<dbReference type="InterPro" id="IPR036291">
    <property type="entry name" value="NAD(P)-bd_dom_sf"/>
</dbReference>
<evidence type="ECO:0000256" key="3">
    <source>
        <dbReference type="ARBA" id="ARBA00022516"/>
    </source>
</evidence>
<evidence type="ECO:0000256" key="2">
    <source>
        <dbReference type="ARBA" id="ARBA00005928"/>
    </source>
</evidence>
<dbReference type="GO" id="GO:0005777">
    <property type="term" value="C:peroxisome"/>
    <property type="evidence" value="ECO:0007669"/>
    <property type="project" value="TreeGrafter"/>
</dbReference>
<dbReference type="GO" id="GO:0102965">
    <property type="term" value="F:alcohol-forming long-chain fatty acyl-CoA reductase activity"/>
    <property type="evidence" value="ECO:0007669"/>
    <property type="project" value="UniProtKB-EC"/>
</dbReference>
<comment type="function">
    <text evidence="10">Catalyzes the reduction of fatty acyl-CoA to fatty alcohols.</text>
</comment>
<feature type="domain" description="Thioester reductase (TE)" evidence="12">
    <location>
        <begin position="20"/>
        <end position="289"/>
    </location>
</feature>
<keyword evidence="6 10" id="KW-1133">Transmembrane helix</keyword>
<keyword evidence="8 10" id="KW-0472">Membrane</keyword>
<dbReference type="KEGG" id="pbar:105425825"/>
<evidence type="ECO:0000259" key="11">
    <source>
        <dbReference type="Pfam" id="PF03015"/>
    </source>
</evidence>
<keyword evidence="3 10" id="KW-0444">Lipid biosynthesis</keyword>
<dbReference type="InterPro" id="IPR026055">
    <property type="entry name" value="FAR"/>
</dbReference>
<dbReference type="InterPro" id="IPR013120">
    <property type="entry name" value="FAR_NAD-bd"/>
</dbReference>
<evidence type="ECO:0000256" key="10">
    <source>
        <dbReference type="RuleBase" id="RU363097"/>
    </source>
</evidence>
<keyword evidence="7 10" id="KW-0443">Lipid metabolism</keyword>
<keyword evidence="5 10" id="KW-0521">NADP</keyword>
<dbReference type="CDD" id="cd05236">
    <property type="entry name" value="FAR-N_SDR_e"/>
    <property type="match status" value="1"/>
</dbReference>
<dbReference type="GO" id="GO:0080019">
    <property type="term" value="F:alcohol-forming very long-chain fatty acyl-CoA reductase activity"/>
    <property type="evidence" value="ECO:0007669"/>
    <property type="project" value="InterPro"/>
</dbReference>
<dbReference type="OrthoDB" id="7543084at2759"/>
<keyword evidence="4 10" id="KW-0812">Transmembrane</keyword>
<keyword evidence="10" id="KW-0560">Oxidoreductase</keyword>
<name>A0A6I9W1V0_9HYME</name>
<dbReference type="CDD" id="cd09071">
    <property type="entry name" value="FAR_C"/>
    <property type="match status" value="1"/>
</dbReference>
<feature type="domain" description="Fatty acyl-CoA reductase C-terminal" evidence="11">
    <location>
        <begin position="364"/>
        <end position="456"/>
    </location>
</feature>
<feature type="transmembrane region" description="Helical" evidence="10">
    <location>
        <begin position="355"/>
        <end position="376"/>
    </location>
</feature>
<dbReference type="SUPFAM" id="SSF51735">
    <property type="entry name" value="NAD(P)-binding Rossmann-fold domains"/>
    <property type="match status" value="1"/>
</dbReference>